<comment type="caution">
    <text evidence="2">The sequence shown here is derived from an EMBL/GenBank/DDBJ whole genome shotgun (WGS) entry which is preliminary data.</text>
</comment>
<feature type="domain" description="DUF5666" evidence="1">
    <location>
        <begin position="60"/>
        <end position="124"/>
    </location>
</feature>
<evidence type="ECO:0000313" key="2">
    <source>
        <dbReference type="EMBL" id="KKW10537.1"/>
    </source>
</evidence>
<organism evidence="2 3">
    <name type="scientific">Candidatus Gottesmanbacteria bacterium GW2011_GWB1_49_7</name>
    <dbReference type="NCBI Taxonomy" id="1618448"/>
    <lineage>
        <taxon>Bacteria</taxon>
        <taxon>Candidatus Gottesmaniibacteriota</taxon>
    </lineage>
</organism>
<evidence type="ECO:0000313" key="3">
    <source>
        <dbReference type="Proteomes" id="UP000034588"/>
    </source>
</evidence>
<dbReference type="AlphaFoldDB" id="A0A0G1Y6M7"/>
<sequence>MKNNVTALVLIAILVGGGLGFFGGMQYQKSQRASFGENFGIRGGSGQLGARGRNGGGVAGDILSVDKNTMTVKLPDGSSKIVVLTSSTSINKAAQGEISDLTVGTRVAAFGTTNSDGSVTATNVQIDPVMRGPTPMP</sequence>
<name>A0A0G1Y6M7_9BACT</name>
<dbReference type="EMBL" id="LCQD01000035">
    <property type="protein sequence ID" value="KKW10537.1"/>
    <property type="molecule type" value="Genomic_DNA"/>
</dbReference>
<dbReference type="InterPro" id="IPR043724">
    <property type="entry name" value="DUF5666"/>
</dbReference>
<gene>
    <name evidence="2" type="ORF">UY48_C0035G0004</name>
</gene>
<protein>
    <recommendedName>
        <fullName evidence="1">DUF5666 domain-containing protein</fullName>
    </recommendedName>
</protein>
<reference evidence="2 3" key="1">
    <citation type="journal article" date="2015" name="Nature">
        <title>rRNA introns, odd ribosomes, and small enigmatic genomes across a large radiation of phyla.</title>
        <authorList>
            <person name="Brown C.T."/>
            <person name="Hug L.A."/>
            <person name="Thomas B.C."/>
            <person name="Sharon I."/>
            <person name="Castelle C.J."/>
            <person name="Singh A."/>
            <person name="Wilkins M.J."/>
            <person name="Williams K.H."/>
            <person name="Banfield J.F."/>
        </authorList>
    </citation>
    <scope>NUCLEOTIDE SEQUENCE [LARGE SCALE GENOMIC DNA]</scope>
</reference>
<proteinExistence type="predicted"/>
<accession>A0A0G1Y6M7</accession>
<evidence type="ECO:0000259" key="1">
    <source>
        <dbReference type="Pfam" id="PF18914"/>
    </source>
</evidence>
<dbReference type="Pfam" id="PF18914">
    <property type="entry name" value="DUF5666"/>
    <property type="match status" value="1"/>
</dbReference>
<dbReference type="Proteomes" id="UP000034588">
    <property type="component" value="Unassembled WGS sequence"/>
</dbReference>